<organism evidence="4 5">
    <name type="scientific">Leadbetterella byssophila (strain DSM 17132 / JCM 16389 / KACC 11308 / NBRC 106382 / 4M15)</name>
    <dbReference type="NCBI Taxonomy" id="649349"/>
    <lineage>
        <taxon>Bacteria</taxon>
        <taxon>Pseudomonadati</taxon>
        <taxon>Bacteroidota</taxon>
        <taxon>Cytophagia</taxon>
        <taxon>Cytophagales</taxon>
        <taxon>Leadbetterellaceae</taxon>
        <taxon>Leadbetterella</taxon>
    </lineage>
</organism>
<feature type="modified residue" description="4-aspartylphosphate" evidence="1">
    <location>
        <position position="53"/>
    </location>
</feature>
<reference evidence="4 5" key="2">
    <citation type="journal article" date="2011" name="Stand. Genomic Sci.">
        <title>Complete genome sequence of Leadbetterella byssophila type strain (4M15).</title>
        <authorList>
            <person name="Abt B."/>
            <person name="Teshima H."/>
            <person name="Lucas S."/>
            <person name="Lapidus A."/>
            <person name="Del Rio T.G."/>
            <person name="Nolan M."/>
            <person name="Tice H."/>
            <person name="Cheng J.F."/>
            <person name="Pitluck S."/>
            <person name="Liolios K."/>
            <person name="Pagani I."/>
            <person name="Ivanova N."/>
            <person name="Mavromatis K."/>
            <person name="Pati A."/>
            <person name="Tapia R."/>
            <person name="Han C."/>
            <person name="Goodwin L."/>
            <person name="Chen A."/>
            <person name="Palaniappan K."/>
            <person name="Land M."/>
            <person name="Hauser L."/>
            <person name="Chang Y.J."/>
            <person name="Jeffries C.D."/>
            <person name="Rohde M."/>
            <person name="Goker M."/>
            <person name="Tindall B.J."/>
            <person name="Detter J.C."/>
            <person name="Woyke T."/>
            <person name="Bristow J."/>
            <person name="Eisen J.A."/>
            <person name="Markowitz V."/>
            <person name="Hugenholtz P."/>
            <person name="Klenk H.P."/>
            <person name="Kyrpides N.C."/>
        </authorList>
    </citation>
    <scope>NUCLEOTIDE SEQUENCE [LARGE SCALE GENOMIC DNA]</scope>
    <source>
        <strain evidence="5">DSM 17132 / JCM 16389 / KACC 11308 / NBRC 106382 / 4M15</strain>
    </source>
</reference>
<dbReference type="Gene3D" id="2.40.50.1020">
    <property type="entry name" value="LytTr DNA-binding domain"/>
    <property type="match status" value="1"/>
</dbReference>
<feature type="domain" description="Response regulatory" evidence="2">
    <location>
        <begin position="2"/>
        <end position="113"/>
    </location>
</feature>
<dbReference type="Gene3D" id="3.40.50.2300">
    <property type="match status" value="1"/>
</dbReference>
<reference key="1">
    <citation type="submission" date="2010-11" db="EMBL/GenBank/DDBJ databases">
        <title>The complete genome of Leadbetterella byssophila DSM 17132.</title>
        <authorList>
            <consortium name="US DOE Joint Genome Institute (JGI-PGF)"/>
            <person name="Lucas S."/>
            <person name="Copeland A."/>
            <person name="Lapidus A."/>
            <person name="Glavina del Rio T."/>
            <person name="Dalin E."/>
            <person name="Tice H."/>
            <person name="Bruce D."/>
            <person name="Goodwin L."/>
            <person name="Pitluck S."/>
            <person name="Kyrpides N."/>
            <person name="Mavromatis K."/>
            <person name="Ivanova N."/>
            <person name="Teshima H."/>
            <person name="Brettin T."/>
            <person name="Detter J.C."/>
            <person name="Han C."/>
            <person name="Tapia R."/>
            <person name="Land M."/>
            <person name="Hauser L."/>
            <person name="Markowitz V."/>
            <person name="Cheng J.-F."/>
            <person name="Hugenholtz P."/>
            <person name="Woyke T."/>
            <person name="Wu D."/>
            <person name="Tindall B."/>
            <person name="Pomrenke H.G."/>
            <person name="Brambilla E."/>
            <person name="Klenk H.-P."/>
            <person name="Eisen J.A."/>
        </authorList>
    </citation>
    <scope>NUCLEOTIDE SEQUENCE [LARGE SCALE GENOMIC DNA]</scope>
    <source>
        <strain>DSM 17132</strain>
    </source>
</reference>
<dbReference type="InterPro" id="IPR011006">
    <property type="entry name" value="CheY-like_superfamily"/>
</dbReference>
<dbReference type="eggNOG" id="COG3279">
    <property type="taxonomic scope" value="Bacteria"/>
</dbReference>
<evidence type="ECO:0000259" key="2">
    <source>
        <dbReference type="PROSITE" id="PS50110"/>
    </source>
</evidence>
<dbReference type="InterPro" id="IPR001789">
    <property type="entry name" value="Sig_transdc_resp-reg_receiver"/>
</dbReference>
<dbReference type="AlphaFoldDB" id="E4RYY1"/>
<dbReference type="EMBL" id="CP002305">
    <property type="protein sequence ID" value="ADQ18200.1"/>
    <property type="molecule type" value="Genomic_DNA"/>
</dbReference>
<evidence type="ECO:0000313" key="4">
    <source>
        <dbReference type="EMBL" id="ADQ18200.1"/>
    </source>
</evidence>
<proteinExistence type="predicted"/>
<keyword evidence="5" id="KW-1185">Reference proteome</keyword>
<dbReference type="GO" id="GO:0000156">
    <property type="term" value="F:phosphorelay response regulator activity"/>
    <property type="evidence" value="ECO:0007669"/>
    <property type="project" value="InterPro"/>
</dbReference>
<accession>E4RYY1</accession>
<dbReference type="SMART" id="SM00448">
    <property type="entry name" value="REC"/>
    <property type="match status" value="1"/>
</dbReference>
<dbReference type="PANTHER" id="PTHR37299:SF1">
    <property type="entry name" value="STAGE 0 SPORULATION PROTEIN A HOMOLOG"/>
    <property type="match status" value="1"/>
</dbReference>
<evidence type="ECO:0000259" key="3">
    <source>
        <dbReference type="PROSITE" id="PS50930"/>
    </source>
</evidence>
<dbReference type="STRING" id="649349.Lbys_2538"/>
<dbReference type="SUPFAM" id="SSF52172">
    <property type="entry name" value="CheY-like"/>
    <property type="match status" value="1"/>
</dbReference>
<dbReference type="InterPro" id="IPR046947">
    <property type="entry name" value="LytR-like"/>
</dbReference>
<dbReference type="KEGG" id="lby:Lbys_2538"/>
<dbReference type="PROSITE" id="PS50110">
    <property type="entry name" value="RESPONSE_REGULATORY"/>
    <property type="match status" value="1"/>
</dbReference>
<dbReference type="GO" id="GO:0003677">
    <property type="term" value="F:DNA binding"/>
    <property type="evidence" value="ECO:0007669"/>
    <property type="project" value="InterPro"/>
</dbReference>
<dbReference type="InterPro" id="IPR007492">
    <property type="entry name" value="LytTR_DNA-bd_dom"/>
</dbReference>
<dbReference type="OrthoDB" id="1646880at2"/>
<sequence length="213" mass="24461">MKCIIVDDELAAIKILENHLRKIPKIEIKYSFSDPMDALEYLRSHEIDLIFLDINMPQINGFDFMDLLKGKSNVILTTAYSEFAIEGYKYDVVDYLCKPIGLSELLKAIQKVEERGGTSLDKVQDFILVKGDHKGKFIKVAIAEILYIQAAGNYVFIYTLNEQRIITLLTLKELEGKLPAELFIRTHKTYIVSVYHIELIEGGELILRYLIAR</sequence>
<dbReference type="RefSeq" id="WP_013409238.1">
    <property type="nucleotide sequence ID" value="NC_014655.1"/>
</dbReference>
<name>E4RYY1_LEAB4</name>
<dbReference type="Pfam" id="PF00072">
    <property type="entry name" value="Response_reg"/>
    <property type="match status" value="1"/>
</dbReference>
<dbReference type="Pfam" id="PF04397">
    <property type="entry name" value="LytTR"/>
    <property type="match status" value="1"/>
</dbReference>
<dbReference type="HOGENOM" id="CLU_000445_14_1_10"/>
<evidence type="ECO:0000313" key="5">
    <source>
        <dbReference type="Proteomes" id="UP000007435"/>
    </source>
</evidence>
<dbReference type="PROSITE" id="PS50930">
    <property type="entry name" value="HTH_LYTTR"/>
    <property type="match status" value="1"/>
</dbReference>
<gene>
    <name evidence="4" type="ordered locus">Lbys_2538</name>
</gene>
<dbReference type="Proteomes" id="UP000007435">
    <property type="component" value="Chromosome"/>
</dbReference>
<keyword evidence="1" id="KW-0597">Phosphoprotein</keyword>
<feature type="domain" description="HTH LytTR-type" evidence="3">
    <location>
        <begin position="134"/>
        <end position="213"/>
    </location>
</feature>
<dbReference type="PANTHER" id="PTHR37299">
    <property type="entry name" value="TRANSCRIPTIONAL REGULATOR-RELATED"/>
    <property type="match status" value="1"/>
</dbReference>
<protein>
    <submittedName>
        <fullName evidence="4">Two component transcriptional regulator, LytTR family</fullName>
    </submittedName>
</protein>
<evidence type="ECO:0000256" key="1">
    <source>
        <dbReference type="PROSITE-ProRule" id="PRU00169"/>
    </source>
</evidence>
<dbReference type="SMART" id="SM00850">
    <property type="entry name" value="LytTR"/>
    <property type="match status" value="1"/>
</dbReference>